<name>A0A8J9Z7G0_BRALA</name>
<dbReference type="InterPro" id="IPR006652">
    <property type="entry name" value="Kelch_1"/>
</dbReference>
<dbReference type="Pfam" id="PF24681">
    <property type="entry name" value="Kelch_KLHDC2_KLHL20_DRC7"/>
    <property type="match status" value="1"/>
</dbReference>
<dbReference type="Proteomes" id="UP000838412">
    <property type="component" value="Chromosome 17"/>
</dbReference>
<evidence type="ECO:0000313" key="5">
    <source>
        <dbReference type="Proteomes" id="UP000838412"/>
    </source>
</evidence>
<evidence type="ECO:0000256" key="2">
    <source>
        <dbReference type="ARBA" id="ARBA00022737"/>
    </source>
</evidence>
<evidence type="ECO:0000256" key="1">
    <source>
        <dbReference type="ARBA" id="ARBA00022441"/>
    </source>
</evidence>
<protein>
    <submittedName>
        <fullName evidence="4">KLHL24 protein</fullName>
    </submittedName>
</protein>
<keyword evidence="1" id="KW-0880">Kelch repeat</keyword>
<dbReference type="PIRSF" id="PIRSF037037">
    <property type="entry name" value="Kelch-like_protein_gigaxonin"/>
    <property type="match status" value="1"/>
</dbReference>
<reference evidence="4" key="1">
    <citation type="submission" date="2022-01" db="EMBL/GenBank/DDBJ databases">
        <authorList>
            <person name="Braso-Vives M."/>
        </authorList>
    </citation>
    <scope>NUCLEOTIDE SEQUENCE</scope>
</reference>
<dbReference type="EMBL" id="OV696702">
    <property type="protein sequence ID" value="CAH1249197.1"/>
    <property type="molecule type" value="Genomic_DNA"/>
</dbReference>
<dbReference type="SMART" id="SM00875">
    <property type="entry name" value="BACK"/>
    <property type="match status" value="1"/>
</dbReference>
<dbReference type="Pfam" id="PF00651">
    <property type="entry name" value="BTB"/>
    <property type="match status" value="1"/>
</dbReference>
<dbReference type="OrthoDB" id="19132at2759"/>
<dbReference type="PANTHER" id="PTHR45632:SF5">
    <property type="entry name" value="KELCH-LIKE PROTEIN 22"/>
    <property type="match status" value="1"/>
</dbReference>
<dbReference type="InterPro" id="IPR011333">
    <property type="entry name" value="SKP1/BTB/POZ_sf"/>
</dbReference>
<feature type="domain" description="BTB" evidence="3">
    <location>
        <begin position="112"/>
        <end position="185"/>
    </location>
</feature>
<proteinExistence type="predicted"/>
<gene>
    <name evidence="4" type="primary">KLHL24</name>
    <name evidence="4" type="ORF">BLAG_LOCUS10390</name>
</gene>
<dbReference type="SUPFAM" id="SSF54695">
    <property type="entry name" value="POZ domain"/>
    <property type="match status" value="1"/>
</dbReference>
<keyword evidence="2" id="KW-0677">Repeat</keyword>
<dbReference type="SUPFAM" id="SSF117281">
    <property type="entry name" value="Kelch motif"/>
    <property type="match status" value="1"/>
</dbReference>
<evidence type="ECO:0000259" key="3">
    <source>
        <dbReference type="PROSITE" id="PS50097"/>
    </source>
</evidence>
<organism evidence="4 5">
    <name type="scientific">Branchiostoma lanceolatum</name>
    <name type="common">Common lancelet</name>
    <name type="synonym">Amphioxus lanceolatum</name>
    <dbReference type="NCBI Taxonomy" id="7740"/>
    <lineage>
        <taxon>Eukaryota</taxon>
        <taxon>Metazoa</taxon>
        <taxon>Chordata</taxon>
        <taxon>Cephalochordata</taxon>
        <taxon>Leptocardii</taxon>
        <taxon>Amphioxiformes</taxon>
        <taxon>Branchiostomatidae</taxon>
        <taxon>Branchiostoma</taxon>
    </lineage>
</organism>
<dbReference type="SMART" id="SM00225">
    <property type="entry name" value="BTB"/>
    <property type="match status" value="1"/>
</dbReference>
<accession>A0A8J9Z7G0</accession>
<sequence>MDGIHACIYGWVYANGSKSTPKTRVKTQPIFVNFKRKEMEAVSIFELQLDDSKIAASIFGCGSNFTTTPRPTDWDRRRYVMAIMTSLEFCHAPHAGEVLRALLEMRREGLLVDLVLSVGGTDIPCHRAVLASCSAFFRGMLGNNNCSCSCHTLSDQKKFTLQDVSPESLKLLVDYAYTSQVTITTENVMGLLEAAMLLKIRPVCDACAKFLGDNVTASTCLALMRLASEFSYPEVGKKAKEVALKNFSTIQNSREFLNLSREQVIKLISNDALNAKNEEIVFEAVMRWASHNPDQRMSEMRTMMEHVRLPFIDVDYFTKYVEANEDMKSYCSDLILEAKQCYMYPGDTLTRRTRPRYASGVRETVLNIGGITSGKPSSALTTLVPSLDKPRWQRVEVEMEDTLAEEKSFAAVAVGMCDVMISGGTSFPKDVWLYRSEHNAWSRLPEMKQGRWCHSMAALQGKVYAIGGVMYKTYDTVEQYDPSTKAWSFAKPLPEPRQNHTSTVCEGKVYVLGGRNKYISASCDVFSYEPCSKTWTVMAPMPEAASFLSAATIDSHVYVTGGCLRALFCYNASNDVWETVAQIANDVSSQGYVLEDCGMAACGNKVYVTGGKTRGERGKLRGTDAVWCYDPEDNDLLDVLPLPFKLHSHGCVTIWTHVE</sequence>
<dbReference type="PANTHER" id="PTHR45632">
    <property type="entry name" value="LD33804P"/>
    <property type="match status" value="1"/>
</dbReference>
<dbReference type="AlphaFoldDB" id="A0A8J9Z7G0"/>
<dbReference type="Gene3D" id="1.25.40.420">
    <property type="match status" value="1"/>
</dbReference>
<dbReference type="SMART" id="SM00612">
    <property type="entry name" value="Kelch"/>
    <property type="match status" value="5"/>
</dbReference>
<dbReference type="InterPro" id="IPR000210">
    <property type="entry name" value="BTB/POZ_dom"/>
</dbReference>
<dbReference type="Pfam" id="PF07707">
    <property type="entry name" value="BACK"/>
    <property type="match status" value="1"/>
</dbReference>
<dbReference type="FunFam" id="1.25.40.420:FF:000001">
    <property type="entry name" value="Kelch-like family member 12"/>
    <property type="match status" value="1"/>
</dbReference>
<dbReference type="InterPro" id="IPR017096">
    <property type="entry name" value="BTB-kelch_protein"/>
</dbReference>
<evidence type="ECO:0000313" key="4">
    <source>
        <dbReference type="EMBL" id="CAH1249197.1"/>
    </source>
</evidence>
<keyword evidence="5" id="KW-1185">Reference proteome</keyword>
<dbReference type="InterPro" id="IPR011705">
    <property type="entry name" value="BACK"/>
</dbReference>
<dbReference type="Gene3D" id="3.30.710.10">
    <property type="entry name" value="Potassium Channel Kv1.1, Chain A"/>
    <property type="match status" value="1"/>
</dbReference>
<dbReference type="Pfam" id="PF01344">
    <property type="entry name" value="Kelch_1"/>
    <property type="match status" value="1"/>
</dbReference>
<dbReference type="Gene3D" id="2.120.10.80">
    <property type="entry name" value="Kelch-type beta propeller"/>
    <property type="match status" value="2"/>
</dbReference>
<dbReference type="PROSITE" id="PS50097">
    <property type="entry name" value="BTB"/>
    <property type="match status" value="1"/>
</dbReference>
<dbReference type="InterPro" id="IPR015915">
    <property type="entry name" value="Kelch-typ_b-propeller"/>
</dbReference>